<sequence>MLSPIFVILIYILLIVSIPCVLHYSNLGDLIPRLSYHLGIDYYLHKIEPIVLCLGLVTFYSYVFLGFVFDIIQACRRNHEQGISQNSLLYGRFEKAHRQLQRVFPPFVVSCLLMYANTTRFDTLRNSFMVLQTILLLVQPIASMYHRPHIGLICKFFYRAVLFWSILYAIFPRESQHYISYLTHSISECLGLSNSYSSRHHYNNKYPTNRYYASSNAPSSNYQQWIL</sequence>
<keyword evidence="3" id="KW-1185">Reference proteome</keyword>
<keyword evidence="1" id="KW-0812">Transmembrane</keyword>
<dbReference type="EMBL" id="JAEPRC010000278">
    <property type="protein sequence ID" value="KAG2201631.1"/>
    <property type="molecule type" value="Genomic_DNA"/>
</dbReference>
<evidence type="ECO:0000256" key="1">
    <source>
        <dbReference type="SAM" id="Phobius"/>
    </source>
</evidence>
<feature type="transmembrane region" description="Helical" evidence="1">
    <location>
        <begin position="128"/>
        <end position="145"/>
    </location>
</feature>
<comment type="caution">
    <text evidence="2">The sequence shown here is derived from an EMBL/GenBank/DDBJ whole genome shotgun (WGS) entry which is preliminary data.</text>
</comment>
<gene>
    <name evidence="2" type="ORF">INT46_005727</name>
</gene>
<feature type="transmembrane region" description="Helical" evidence="1">
    <location>
        <begin position="152"/>
        <end position="171"/>
    </location>
</feature>
<dbReference type="AlphaFoldDB" id="A0A8H7R1W4"/>
<protein>
    <submittedName>
        <fullName evidence="2">Uncharacterized protein</fullName>
    </submittedName>
</protein>
<feature type="transmembrane region" description="Helical" evidence="1">
    <location>
        <begin position="47"/>
        <end position="69"/>
    </location>
</feature>
<reference evidence="2" key="1">
    <citation type="submission" date="2020-12" db="EMBL/GenBank/DDBJ databases">
        <title>Metabolic potential, ecology and presence of endohyphal bacteria is reflected in genomic diversity of Mucoromycotina.</title>
        <authorList>
            <person name="Muszewska A."/>
            <person name="Okrasinska A."/>
            <person name="Steczkiewicz K."/>
            <person name="Drgas O."/>
            <person name="Orlowska M."/>
            <person name="Perlinska-Lenart U."/>
            <person name="Aleksandrzak-Piekarczyk T."/>
            <person name="Szatraj K."/>
            <person name="Zielenkiewicz U."/>
            <person name="Pilsyk S."/>
            <person name="Malc E."/>
            <person name="Mieczkowski P."/>
            <person name="Kruszewska J.S."/>
            <person name="Biernat P."/>
            <person name="Pawlowska J."/>
        </authorList>
    </citation>
    <scope>NUCLEOTIDE SEQUENCE</scope>
    <source>
        <strain evidence="2">CBS 226.32</strain>
    </source>
</reference>
<evidence type="ECO:0000313" key="2">
    <source>
        <dbReference type="EMBL" id="KAG2201631.1"/>
    </source>
</evidence>
<evidence type="ECO:0000313" key="3">
    <source>
        <dbReference type="Proteomes" id="UP000650833"/>
    </source>
</evidence>
<keyword evidence="1" id="KW-0472">Membrane</keyword>
<dbReference type="OrthoDB" id="2271013at2759"/>
<keyword evidence="1" id="KW-1133">Transmembrane helix</keyword>
<dbReference type="Proteomes" id="UP000650833">
    <property type="component" value="Unassembled WGS sequence"/>
</dbReference>
<proteinExistence type="predicted"/>
<accession>A0A8H7R1W4</accession>
<feature type="transmembrane region" description="Helical" evidence="1">
    <location>
        <begin position="7"/>
        <end position="27"/>
    </location>
</feature>
<name>A0A8H7R1W4_9FUNG</name>
<organism evidence="2 3">
    <name type="scientific">Mucor plumbeus</name>
    <dbReference type="NCBI Taxonomy" id="97098"/>
    <lineage>
        <taxon>Eukaryota</taxon>
        <taxon>Fungi</taxon>
        <taxon>Fungi incertae sedis</taxon>
        <taxon>Mucoromycota</taxon>
        <taxon>Mucoromycotina</taxon>
        <taxon>Mucoromycetes</taxon>
        <taxon>Mucorales</taxon>
        <taxon>Mucorineae</taxon>
        <taxon>Mucoraceae</taxon>
        <taxon>Mucor</taxon>
    </lineage>
</organism>